<comment type="caution">
    <text evidence="10">The sequence shown here is derived from an EMBL/GenBank/DDBJ whole genome shotgun (WGS) entry which is preliminary data.</text>
</comment>
<organism evidence="10 11">
    <name type="scientific">Candidatus Woykebacteria bacterium RIFCSPLOWO2_01_FULL_41_12</name>
    <dbReference type="NCBI Taxonomy" id="1802604"/>
    <lineage>
        <taxon>Bacteria</taxon>
        <taxon>Candidatus Woykeibacteriota</taxon>
    </lineage>
</organism>
<evidence type="ECO:0000256" key="5">
    <source>
        <dbReference type="ARBA" id="ARBA00022741"/>
    </source>
</evidence>
<comment type="pathway">
    <text evidence="2 7">Cell wall biogenesis; peptidoglycan biosynthesis.</text>
</comment>
<keyword evidence="7" id="KW-0131">Cell cycle</keyword>
<dbReference type="EMBL" id="MHDA01000039">
    <property type="protein sequence ID" value="OGY31080.1"/>
    <property type="molecule type" value="Genomic_DNA"/>
</dbReference>
<evidence type="ECO:0000256" key="6">
    <source>
        <dbReference type="ARBA" id="ARBA00022840"/>
    </source>
</evidence>
<evidence type="ECO:0000259" key="8">
    <source>
        <dbReference type="Pfam" id="PF02875"/>
    </source>
</evidence>
<dbReference type="Pfam" id="PF08245">
    <property type="entry name" value="Mur_ligase_M"/>
    <property type="match status" value="1"/>
</dbReference>
<keyword evidence="5" id="KW-0547">Nucleotide-binding</keyword>
<keyword evidence="7" id="KW-0573">Peptidoglycan synthesis</keyword>
<reference evidence="10 11" key="1">
    <citation type="journal article" date="2016" name="Nat. Commun.">
        <title>Thousands of microbial genomes shed light on interconnected biogeochemical processes in an aquifer system.</title>
        <authorList>
            <person name="Anantharaman K."/>
            <person name="Brown C.T."/>
            <person name="Hug L.A."/>
            <person name="Sharon I."/>
            <person name="Castelle C.J."/>
            <person name="Probst A.J."/>
            <person name="Thomas B.C."/>
            <person name="Singh A."/>
            <person name="Wilkins M.J."/>
            <person name="Karaoz U."/>
            <person name="Brodie E.L."/>
            <person name="Williams K.H."/>
            <person name="Hubbard S.S."/>
            <person name="Banfield J.F."/>
        </authorList>
    </citation>
    <scope>NUCLEOTIDE SEQUENCE [LARGE SCALE GENOMIC DNA]</scope>
</reference>
<name>A0A1G1WUS3_9BACT</name>
<dbReference type="InterPro" id="IPR004101">
    <property type="entry name" value="Mur_ligase_C"/>
</dbReference>
<dbReference type="GO" id="GO:0051301">
    <property type="term" value="P:cell division"/>
    <property type="evidence" value="ECO:0007669"/>
    <property type="project" value="UniProtKB-KW"/>
</dbReference>
<dbReference type="PANTHER" id="PTHR43692:SF1">
    <property type="entry name" value="UDP-N-ACETYLMURAMOYLALANINE--D-GLUTAMATE LIGASE"/>
    <property type="match status" value="1"/>
</dbReference>
<dbReference type="InterPro" id="IPR005762">
    <property type="entry name" value="MurD"/>
</dbReference>
<keyword evidence="7" id="KW-0132">Cell division</keyword>
<dbReference type="AlphaFoldDB" id="A0A1G1WUS3"/>
<evidence type="ECO:0000256" key="4">
    <source>
        <dbReference type="ARBA" id="ARBA00022598"/>
    </source>
</evidence>
<dbReference type="GO" id="GO:0008360">
    <property type="term" value="P:regulation of cell shape"/>
    <property type="evidence" value="ECO:0007669"/>
    <property type="project" value="UniProtKB-KW"/>
</dbReference>
<dbReference type="GO" id="GO:0009252">
    <property type="term" value="P:peptidoglycan biosynthetic process"/>
    <property type="evidence" value="ECO:0007669"/>
    <property type="project" value="UniProtKB-UniPathway"/>
</dbReference>
<dbReference type="InterPro" id="IPR036565">
    <property type="entry name" value="Mur-like_cat_sf"/>
</dbReference>
<dbReference type="PANTHER" id="PTHR43692">
    <property type="entry name" value="UDP-N-ACETYLMURAMOYLALANINE--D-GLUTAMATE LIGASE"/>
    <property type="match status" value="1"/>
</dbReference>
<keyword evidence="6" id="KW-0067">ATP-binding</keyword>
<evidence type="ECO:0000313" key="10">
    <source>
        <dbReference type="EMBL" id="OGY31080.1"/>
    </source>
</evidence>
<evidence type="ECO:0000256" key="2">
    <source>
        <dbReference type="ARBA" id="ARBA00004752"/>
    </source>
</evidence>
<comment type="catalytic activity">
    <reaction evidence="7">
        <text>UDP-N-acetyl-alpha-D-muramoyl-L-alanine + D-glutamate + ATP = UDP-N-acetyl-alpha-D-muramoyl-L-alanyl-D-glutamate + ADP + phosphate + H(+)</text>
        <dbReference type="Rhea" id="RHEA:16429"/>
        <dbReference type="ChEBI" id="CHEBI:15378"/>
        <dbReference type="ChEBI" id="CHEBI:29986"/>
        <dbReference type="ChEBI" id="CHEBI:30616"/>
        <dbReference type="ChEBI" id="CHEBI:43474"/>
        <dbReference type="ChEBI" id="CHEBI:83898"/>
        <dbReference type="ChEBI" id="CHEBI:83900"/>
        <dbReference type="ChEBI" id="CHEBI:456216"/>
        <dbReference type="EC" id="6.3.2.9"/>
    </reaction>
</comment>
<dbReference type="EC" id="6.3.2.9" evidence="7"/>
<sequence>VQAKKSGALITSQTKLFFDLCKAPIIGITGTKGKGTTSSLLYEMLGVSGRKVFLAGNIGNPPLEVVEQITENSLVILELSSFQLIDLEKSPNIAVVLMVTSEHLDWHKNTDEYINAKKKIVENQNEKDTAVISNDYPMSKKIGEAANGQKYYFSTKSEIANGAYYKEGKIVLNTKDKIEQIDITGTSLLGMHNLQNICAAALVAKLLDLTKNEIEKGIVGFKGLPHRLEFVRQVNEVRYYNDSASTIPETAIAAINAFKQPKVLILGGSSKNSDFSTLGKVIVDSNVSTLILIGQEANRIKDVVASAGFSGLLVEGLRDMKEIVTKASEVAKTGEVVVLSPACASFGIFKNYQDRGEQFKKAVNGL</sequence>
<evidence type="ECO:0000313" key="11">
    <source>
        <dbReference type="Proteomes" id="UP000179279"/>
    </source>
</evidence>
<feature type="domain" description="Mur ligase central" evidence="9">
    <location>
        <begin position="28"/>
        <end position="204"/>
    </location>
</feature>
<comment type="subcellular location">
    <subcellularLocation>
        <location evidence="1 7">Cytoplasm</location>
    </subcellularLocation>
</comment>
<keyword evidence="7" id="KW-0961">Cell wall biogenesis/degradation</keyword>
<keyword evidence="7" id="KW-0133">Cell shape</keyword>
<dbReference type="Pfam" id="PF02875">
    <property type="entry name" value="Mur_ligase_C"/>
    <property type="match status" value="1"/>
</dbReference>
<dbReference type="Proteomes" id="UP000179279">
    <property type="component" value="Unassembled WGS sequence"/>
</dbReference>
<dbReference type="InterPro" id="IPR036615">
    <property type="entry name" value="Mur_ligase_C_dom_sf"/>
</dbReference>
<dbReference type="Gene3D" id="3.90.190.20">
    <property type="entry name" value="Mur ligase, C-terminal domain"/>
    <property type="match status" value="1"/>
</dbReference>
<dbReference type="NCBIfam" id="TIGR01087">
    <property type="entry name" value="murD"/>
    <property type="match status" value="1"/>
</dbReference>
<dbReference type="SUPFAM" id="SSF53244">
    <property type="entry name" value="MurD-like peptide ligases, peptide-binding domain"/>
    <property type="match status" value="1"/>
</dbReference>
<dbReference type="SUPFAM" id="SSF53623">
    <property type="entry name" value="MurD-like peptide ligases, catalytic domain"/>
    <property type="match status" value="1"/>
</dbReference>
<dbReference type="GO" id="GO:0008764">
    <property type="term" value="F:UDP-N-acetylmuramoylalanine-D-glutamate ligase activity"/>
    <property type="evidence" value="ECO:0007669"/>
    <property type="project" value="UniProtKB-EC"/>
</dbReference>
<evidence type="ECO:0000256" key="1">
    <source>
        <dbReference type="ARBA" id="ARBA00004496"/>
    </source>
</evidence>
<evidence type="ECO:0000256" key="3">
    <source>
        <dbReference type="ARBA" id="ARBA00022490"/>
    </source>
</evidence>
<gene>
    <name evidence="10" type="ORF">A3A57_00145</name>
</gene>
<dbReference type="UniPathway" id="UPA00219"/>
<dbReference type="InterPro" id="IPR013221">
    <property type="entry name" value="Mur_ligase_cen"/>
</dbReference>
<dbReference type="GO" id="GO:0005737">
    <property type="term" value="C:cytoplasm"/>
    <property type="evidence" value="ECO:0007669"/>
    <property type="project" value="UniProtKB-SubCell"/>
</dbReference>
<dbReference type="GO" id="GO:0005524">
    <property type="term" value="F:ATP binding"/>
    <property type="evidence" value="ECO:0007669"/>
    <property type="project" value="UniProtKB-KW"/>
</dbReference>
<dbReference type="GO" id="GO:0071555">
    <property type="term" value="P:cell wall organization"/>
    <property type="evidence" value="ECO:0007669"/>
    <property type="project" value="UniProtKB-KW"/>
</dbReference>
<feature type="domain" description="Mur ligase C-terminal" evidence="8">
    <location>
        <begin position="226"/>
        <end position="343"/>
    </location>
</feature>
<keyword evidence="3" id="KW-0963">Cytoplasm</keyword>
<feature type="non-terminal residue" evidence="10">
    <location>
        <position position="1"/>
    </location>
</feature>
<comment type="function">
    <text evidence="7">Cell wall formation. Catalyzes the addition of glutamate to the nucleotide precursor UDP-N-acetylmuramoyl-L-alanine (UMA).</text>
</comment>
<evidence type="ECO:0000256" key="7">
    <source>
        <dbReference type="RuleBase" id="RU003664"/>
    </source>
</evidence>
<accession>A0A1G1WUS3</accession>
<proteinExistence type="predicted"/>
<dbReference type="Gene3D" id="3.40.1190.10">
    <property type="entry name" value="Mur-like, catalytic domain"/>
    <property type="match status" value="1"/>
</dbReference>
<evidence type="ECO:0000259" key="9">
    <source>
        <dbReference type="Pfam" id="PF08245"/>
    </source>
</evidence>
<protein>
    <recommendedName>
        <fullName evidence="7">UDP-N-acetylmuramoylalanine--D-glutamate ligase</fullName>
        <ecNumber evidence="7">6.3.2.9</ecNumber>
    </recommendedName>
</protein>
<keyword evidence="4 10" id="KW-0436">Ligase</keyword>